<proteinExistence type="predicted"/>
<gene>
    <name evidence="1" type="ORF">FCU45_01325</name>
</gene>
<dbReference type="RefSeq" id="WP_137011510.1">
    <property type="nucleotide sequence ID" value="NZ_SZPX01000001.1"/>
</dbReference>
<protein>
    <submittedName>
        <fullName evidence="1">Uncharacterized protein</fullName>
    </submittedName>
</protein>
<evidence type="ECO:0000313" key="2">
    <source>
        <dbReference type="Proteomes" id="UP000309561"/>
    </source>
</evidence>
<dbReference type="Proteomes" id="UP000309561">
    <property type="component" value="Unassembled WGS sequence"/>
</dbReference>
<evidence type="ECO:0000313" key="1">
    <source>
        <dbReference type="EMBL" id="TKI71057.1"/>
    </source>
</evidence>
<comment type="caution">
    <text evidence="1">The sequence shown here is derived from an EMBL/GenBank/DDBJ whole genome shotgun (WGS) entry which is preliminary data.</text>
</comment>
<accession>A0A4U2Z9N8</accession>
<organism evidence="1 2">
    <name type="scientific">Sulfurimonas crateris</name>
    <dbReference type="NCBI Taxonomy" id="2574727"/>
    <lineage>
        <taxon>Bacteria</taxon>
        <taxon>Pseudomonadati</taxon>
        <taxon>Campylobacterota</taxon>
        <taxon>Epsilonproteobacteria</taxon>
        <taxon>Campylobacterales</taxon>
        <taxon>Sulfurimonadaceae</taxon>
        <taxon>Sulfurimonas</taxon>
    </lineage>
</organism>
<sequence length="92" mass="10551">MSETKQRCIDFLEEHNINLDSEIDFDVNGEVHTLSFRYITDAFMMASEESQLVFLTALEKSTNSKDGMGIERFFEGMGQLLLLTHLSKNIEV</sequence>
<reference evidence="1 2" key="1">
    <citation type="submission" date="2019-04" db="EMBL/GenBank/DDBJ databases">
        <title>Sulfurimonas crateris sp. nov. a facultative anaerobic sulfur-oxidizing chemolithautotrophic bacterium isolated from a terrestrial mud vulcano.</title>
        <authorList>
            <person name="Ratnikova N.M."/>
            <person name="Slobodkin A.I."/>
            <person name="Merkel A.Y."/>
            <person name="Novikov A."/>
            <person name="Bonch-Osmolovskaya E.A."/>
            <person name="Slobodkina G.B."/>
        </authorList>
    </citation>
    <scope>NUCLEOTIDE SEQUENCE [LARGE SCALE GENOMIC DNA]</scope>
    <source>
        <strain evidence="1 2">SN118</strain>
    </source>
</reference>
<keyword evidence="2" id="KW-1185">Reference proteome</keyword>
<dbReference type="OrthoDB" id="5334656at2"/>
<dbReference type="EMBL" id="SZPX01000001">
    <property type="protein sequence ID" value="TKI71057.1"/>
    <property type="molecule type" value="Genomic_DNA"/>
</dbReference>
<dbReference type="AlphaFoldDB" id="A0A4U2Z9N8"/>
<name>A0A4U2Z9N8_9BACT</name>